<evidence type="ECO:0000313" key="3">
    <source>
        <dbReference type="Proteomes" id="UP001153269"/>
    </source>
</evidence>
<accession>A0A9N7VAT5</accession>
<evidence type="ECO:0000313" key="2">
    <source>
        <dbReference type="EMBL" id="CAB1449167.1"/>
    </source>
</evidence>
<feature type="compositionally biased region" description="Basic and acidic residues" evidence="1">
    <location>
        <begin position="9"/>
        <end position="22"/>
    </location>
</feature>
<feature type="region of interest" description="Disordered" evidence="1">
    <location>
        <begin position="1"/>
        <end position="23"/>
    </location>
</feature>
<feature type="region of interest" description="Disordered" evidence="1">
    <location>
        <begin position="37"/>
        <end position="79"/>
    </location>
</feature>
<gene>
    <name evidence="2" type="ORF">PLEPLA_LOCUS36848</name>
</gene>
<organism evidence="2 3">
    <name type="scientific">Pleuronectes platessa</name>
    <name type="common">European plaice</name>
    <dbReference type="NCBI Taxonomy" id="8262"/>
    <lineage>
        <taxon>Eukaryota</taxon>
        <taxon>Metazoa</taxon>
        <taxon>Chordata</taxon>
        <taxon>Craniata</taxon>
        <taxon>Vertebrata</taxon>
        <taxon>Euteleostomi</taxon>
        <taxon>Actinopterygii</taxon>
        <taxon>Neopterygii</taxon>
        <taxon>Teleostei</taxon>
        <taxon>Neoteleostei</taxon>
        <taxon>Acanthomorphata</taxon>
        <taxon>Carangaria</taxon>
        <taxon>Pleuronectiformes</taxon>
        <taxon>Pleuronectoidei</taxon>
        <taxon>Pleuronectidae</taxon>
        <taxon>Pleuronectes</taxon>
    </lineage>
</organism>
<evidence type="ECO:0000256" key="1">
    <source>
        <dbReference type="SAM" id="MobiDB-lite"/>
    </source>
</evidence>
<reference evidence="2" key="1">
    <citation type="submission" date="2020-03" db="EMBL/GenBank/DDBJ databases">
        <authorList>
            <person name="Weist P."/>
        </authorList>
    </citation>
    <scope>NUCLEOTIDE SEQUENCE</scope>
</reference>
<proteinExistence type="predicted"/>
<feature type="compositionally biased region" description="Basic and acidic residues" evidence="1">
    <location>
        <begin position="46"/>
        <end position="60"/>
    </location>
</feature>
<dbReference type="Proteomes" id="UP001153269">
    <property type="component" value="Unassembled WGS sequence"/>
</dbReference>
<name>A0A9N7VAT5_PLEPL</name>
<dbReference type="AlphaFoldDB" id="A0A9N7VAT5"/>
<protein>
    <submittedName>
        <fullName evidence="2">Uncharacterized protein</fullName>
    </submittedName>
</protein>
<comment type="caution">
    <text evidence="2">The sequence shown here is derived from an EMBL/GenBank/DDBJ whole genome shotgun (WGS) entry which is preliminary data.</text>
</comment>
<dbReference type="EMBL" id="CADEAL010004004">
    <property type="protein sequence ID" value="CAB1449167.1"/>
    <property type="molecule type" value="Genomic_DNA"/>
</dbReference>
<sequence>MFDKQQQSRGDRGGVGEERSKQSEYCIFMHREVEVRVTDTEAQTRAQREEHRPPRLDRSHTVKRQRQKSEVKLQEEQETPAAVINETGVCQSASEGKMCLCTV</sequence>
<keyword evidence="3" id="KW-1185">Reference proteome</keyword>